<dbReference type="InterPro" id="IPR018194">
    <property type="entry name" value="Ni-dep_hyd_lsu_Ni_BS"/>
</dbReference>
<name>A0A1J5TB81_9ZZZZ</name>
<dbReference type="InterPro" id="IPR001501">
    <property type="entry name" value="Ni-dep_hyd_lsu"/>
</dbReference>
<protein>
    <submittedName>
        <fullName evidence="8">Hydrogenase-1 large chain</fullName>
        <ecNumber evidence="8">1.12.99.6</ecNumber>
    </submittedName>
</protein>
<gene>
    <name evidence="8" type="primary">hyaB_4</name>
    <name evidence="8" type="ORF">GALL_72080</name>
</gene>
<dbReference type="PROSITE" id="PS00507">
    <property type="entry name" value="NI_HGENASE_L_1"/>
    <property type="match status" value="1"/>
</dbReference>
<comment type="subunit">
    <text evidence="4">Heterodimer of a large and a small subunit.</text>
</comment>
<dbReference type="EMBL" id="MLJW01000021">
    <property type="protein sequence ID" value="OIR11036.1"/>
    <property type="molecule type" value="Genomic_DNA"/>
</dbReference>
<proteinExistence type="inferred from homology"/>
<reference evidence="8" key="1">
    <citation type="submission" date="2016-10" db="EMBL/GenBank/DDBJ databases">
        <title>Sequence of Gallionella enrichment culture.</title>
        <authorList>
            <person name="Poehlein A."/>
            <person name="Muehling M."/>
            <person name="Daniel R."/>
        </authorList>
    </citation>
    <scope>NUCLEOTIDE SEQUENCE</scope>
</reference>
<evidence type="ECO:0000256" key="4">
    <source>
        <dbReference type="ARBA" id="ARBA00011771"/>
    </source>
</evidence>
<dbReference type="SUPFAM" id="SSF56762">
    <property type="entry name" value="HydB/Nqo4-like"/>
    <property type="match status" value="1"/>
</dbReference>
<comment type="subcellular location">
    <subcellularLocation>
        <location evidence="2">Cell envelope</location>
    </subcellularLocation>
</comment>
<dbReference type="FunFam" id="1.10.645.10:FF:000002">
    <property type="entry name" value="Hydrogenase 2 large subunit"/>
    <property type="match status" value="1"/>
</dbReference>
<dbReference type="EC" id="1.12.99.6" evidence="8"/>
<keyword evidence="5" id="KW-0533">Nickel</keyword>
<sequence>MNEPAARRVIVDPVTRIEGHLRIEAETDASGRITRASSAGTMVRGIEIILRGRDPREAWAFAQRICGVCTLVHGIASVRAVESALKIEVPSNAQLIRNMMIGAQYIHDHVMHFYHLHALDWVDVVSALKADPKATSALAQSLSGYAKSSPGYFSDVQKKLKGFVDAGQLGIFANGYWGHPAYKLPPEANLMAVAHYLDALAWQRDVVKLHAVFGGKNPHPMFLVGGVPCAISIDPNHPGQGNGPHFHGGNSGTALNVVGLQTVQNAINQMRSFVDQVYVPDTLAIAGFYKDWFRQGEGVGNFLTFGDFPAKGMSDPSSYLIPSGVILDRDLSKIHPIDMDAEGEIQEFVSHAWYDYSVGKDQGLHPYKGETKLDYTGPKPPYDYLDVDKEYSWLKSPRWKGKAVEVGPLARVLMLYASGHEQTRELVGMTLKKLDVPVQALYSTLGRTAARTLETKIVADAMQGWYDQLVANIKAGDIRTFNETKWEPSSWPSHAQGVGVMEAPRGALSHWIVIKDQKIDNYQAIVPSTWNAGPRDAQGNQGPYEGALKGHQLHDAKQPIEILRTVHSFDPCIACAVHVTDPNGEELVQVKVV</sequence>
<evidence type="ECO:0000256" key="2">
    <source>
        <dbReference type="ARBA" id="ARBA00004196"/>
    </source>
</evidence>
<dbReference type="GO" id="GO:0008901">
    <property type="term" value="F:ferredoxin hydrogenase activity"/>
    <property type="evidence" value="ECO:0007669"/>
    <property type="project" value="InterPro"/>
</dbReference>
<dbReference type="PROSITE" id="PS00508">
    <property type="entry name" value="NI_HGENASE_L_2"/>
    <property type="match status" value="1"/>
</dbReference>
<dbReference type="GO" id="GO:0033748">
    <property type="term" value="F:hydrogenase (acceptor) activity"/>
    <property type="evidence" value="ECO:0007669"/>
    <property type="project" value="UniProtKB-EC"/>
</dbReference>
<comment type="cofactor">
    <cofactor evidence="1">
        <name>Ni(2+)</name>
        <dbReference type="ChEBI" id="CHEBI:49786"/>
    </cofactor>
</comment>
<organism evidence="8">
    <name type="scientific">mine drainage metagenome</name>
    <dbReference type="NCBI Taxonomy" id="410659"/>
    <lineage>
        <taxon>unclassified sequences</taxon>
        <taxon>metagenomes</taxon>
        <taxon>ecological metagenomes</taxon>
    </lineage>
</organism>
<dbReference type="GO" id="GO:0030313">
    <property type="term" value="C:cell envelope"/>
    <property type="evidence" value="ECO:0007669"/>
    <property type="project" value="UniProtKB-SubCell"/>
</dbReference>
<dbReference type="InterPro" id="IPR050867">
    <property type="entry name" value="NiFe/NiFeSe_hydrgnase_LSU"/>
</dbReference>
<evidence type="ECO:0000313" key="8">
    <source>
        <dbReference type="EMBL" id="OIR11036.1"/>
    </source>
</evidence>
<comment type="similarity">
    <text evidence="3">Belongs to the [NiFe]/[NiFeSe] hydrogenase large subunit family.</text>
</comment>
<keyword evidence="7 8" id="KW-0560">Oxidoreductase</keyword>
<evidence type="ECO:0000256" key="7">
    <source>
        <dbReference type="ARBA" id="ARBA00023002"/>
    </source>
</evidence>
<evidence type="ECO:0000256" key="6">
    <source>
        <dbReference type="ARBA" id="ARBA00022723"/>
    </source>
</evidence>
<dbReference type="Gene3D" id="1.10.645.10">
    <property type="entry name" value="Cytochrome-c3 Hydrogenase, chain B"/>
    <property type="match status" value="1"/>
</dbReference>
<dbReference type="Pfam" id="PF00374">
    <property type="entry name" value="NiFeSe_Hases"/>
    <property type="match status" value="1"/>
</dbReference>
<dbReference type="AlphaFoldDB" id="A0A1J5TB81"/>
<evidence type="ECO:0000256" key="1">
    <source>
        <dbReference type="ARBA" id="ARBA00001967"/>
    </source>
</evidence>
<dbReference type="InterPro" id="IPR029014">
    <property type="entry name" value="NiFe-Hase_large"/>
</dbReference>
<keyword evidence="6" id="KW-0479">Metal-binding</keyword>
<dbReference type="PANTHER" id="PTHR42958">
    <property type="entry name" value="HYDROGENASE-2 LARGE CHAIN"/>
    <property type="match status" value="1"/>
</dbReference>
<comment type="caution">
    <text evidence="8">The sequence shown here is derived from an EMBL/GenBank/DDBJ whole genome shotgun (WGS) entry which is preliminary data.</text>
</comment>
<dbReference type="PANTHER" id="PTHR42958:SF2">
    <property type="entry name" value="UPTAKE HYDROGENASE LARGE SUBUNIT"/>
    <property type="match status" value="1"/>
</dbReference>
<accession>A0A1J5TB81</accession>
<evidence type="ECO:0000256" key="3">
    <source>
        <dbReference type="ARBA" id="ARBA00009292"/>
    </source>
</evidence>
<evidence type="ECO:0000256" key="5">
    <source>
        <dbReference type="ARBA" id="ARBA00022596"/>
    </source>
</evidence>
<dbReference type="GO" id="GO:0016151">
    <property type="term" value="F:nickel cation binding"/>
    <property type="evidence" value="ECO:0007669"/>
    <property type="project" value="InterPro"/>
</dbReference>